<feature type="compositionally biased region" description="Pro residues" evidence="2">
    <location>
        <begin position="361"/>
        <end position="377"/>
    </location>
</feature>
<reference evidence="5" key="1">
    <citation type="journal article" date="2019" name="Int. J. Syst. Evol. Microbiol.">
        <title>The Global Catalogue of Microorganisms (GCM) 10K type strain sequencing project: providing services to taxonomists for standard genome sequencing and annotation.</title>
        <authorList>
            <consortium name="The Broad Institute Genomics Platform"/>
            <consortium name="The Broad Institute Genome Sequencing Center for Infectious Disease"/>
            <person name="Wu L."/>
            <person name="Ma J."/>
        </authorList>
    </citation>
    <scope>NUCLEOTIDE SEQUENCE [LARGE SCALE GENOMIC DNA]</scope>
    <source>
        <strain evidence="5">JCM 17986</strain>
    </source>
</reference>
<dbReference type="Pfam" id="PF01145">
    <property type="entry name" value="Band_7"/>
    <property type="match status" value="1"/>
</dbReference>
<gene>
    <name evidence="4" type="ORF">GCM10023205_43360</name>
</gene>
<evidence type="ECO:0000313" key="5">
    <source>
        <dbReference type="Proteomes" id="UP001500466"/>
    </source>
</evidence>
<evidence type="ECO:0000256" key="2">
    <source>
        <dbReference type="SAM" id="MobiDB-lite"/>
    </source>
</evidence>
<keyword evidence="1" id="KW-0175">Coiled coil</keyword>
<protein>
    <submittedName>
        <fullName evidence="4">SPFH domain-containing protein</fullName>
    </submittedName>
</protein>
<accession>A0ABP9HK70</accession>
<keyword evidence="5" id="KW-1185">Reference proteome</keyword>
<dbReference type="SUPFAM" id="SSF117892">
    <property type="entry name" value="Band 7/SPFH domain"/>
    <property type="match status" value="1"/>
</dbReference>
<dbReference type="Proteomes" id="UP001500466">
    <property type="component" value="Unassembled WGS sequence"/>
</dbReference>
<evidence type="ECO:0000259" key="3">
    <source>
        <dbReference type="Pfam" id="PF01145"/>
    </source>
</evidence>
<feature type="domain" description="Band 7" evidence="3">
    <location>
        <begin position="30"/>
        <end position="201"/>
    </location>
</feature>
<dbReference type="InterPro" id="IPR001107">
    <property type="entry name" value="Band_7"/>
</dbReference>
<feature type="coiled-coil region" evidence="1">
    <location>
        <begin position="199"/>
        <end position="237"/>
    </location>
</feature>
<feature type="region of interest" description="Disordered" evidence="2">
    <location>
        <begin position="329"/>
        <end position="392"/>
    </location>
</feature>
<evidence type="ECO:0000313" key="4">
    <source>
        <dbReference type="EMBL" id="GAA4972491.1"/>
    </source>
</evidence>
<name>A0ABP9HK70_9ACTN</name>
<sequence>MGDPMVHIQRRPFVSHLRADPVQWVRHQRSGAVVHEGAGLAFWFRPLTAALSEVPVDDRELPVLFHVRTRDFQDATVQGTVTYRVTDPGLAASRLDFGVDPATGRWRSTPLDQLASLLTESAQQHAVDVLAALDLTEALTRGPTEVRTRIAEGLADDNRLGDTGVTVIGVRITSIRPDADLERALQAPARERVQQSADAAGFERRALAVERERAIAENELQNQIELARREEQLVERKGLNERRRAEEAAAAARIEAEARAERDRLAATTAAENRRTLGAAEAEAHAAHVAAYADANPTVLLALAAQQLAEQFPQIGTLNITPDLLSTALGKLTGTDGEPPQGPHPAAPHKPEPPQGFGGFGPPPGMPAPGGPYPPGTAMPGSMFPGQPPTRG</sequence>
<organism evidence="4 5">
    <name type="scientific">Yinghuangia aomiensis</name>
    <dbReference type="NCBI Taxonomy" id="676205"/>
    <lineage>
        <taxon>Bacteria</taxon>
        <taxon>Bacillati</taxon>
        <taxon>Actinomycetota</taxon>
        <taxon>Actinomycetes</taxon>
        <taxon>Kitasatosporales</taxon>
        <taxon>Streptomycetaceae</taxon>
        <taxon>Yinghuangia</taxon>
    </lineage>
</organism>
<dbReference type="Gene3D" id="3.30.479.30">
    <property type="entry name" value="Band 7 domain"/>
    <property type="match status" value="1"/>
</dbReference>
<proteinExistence type="predicted"/>
<dbReference type="EMBL" id="BAABHS010000015">
    <property type="protein sequence ID" value="GAA4972491.1"/>
    <property type="molecule type" value="Genomic_DNA"/>
</dbReference>
<evidence type="ECO:0000256" key="1">
    <source>
        <dbReference type="SAM" id="Coils"/>
    </source>
</evidence>
<comment type="caution">
    <text evidence="4">The sequence shown here is derived from an EMBL/GenBank/DDBJ whole genome shotgun (WGS) entry which is preliminary data.</text>
</comment>
<dbReference type="InterPro" id="IPR036013">
    <property type="entry name" value="Band_7/SPFH_dom_sf"/>
</dbReference>